<proteinExistence type="predicted"/>
<dbReference type="AlphaFoldDB" id="A0AAW1BXN9"/>
<comment type="caution">
    <text evidence="1">The sequence shown here is derived from an EMBL/GenBank/DDBJ whole genome shotgun (WGS) entry which is preliminary data.</text>
</comment>
<keyword evidence="2" id="KW-1185">Reference proteome</keyword>
<name>A0AAW1BXN9_CROAD</name>
<dbReference type="EMBL" id="JAOTOJ010000002">
    <property type="protein sequence ID" value="KAK9407161.1"/>
    <property type="molecule type" value="Genomic_DNA"/>
</dbReference>
<organism evidence="1 2">
    <name type="scientific">Crotalus adamanteus</name>
    <name type="common">Eastern diamondback rattlesnake</name>
    <dbReference type="NCBI Taxonomy" id="8729"/>
    <lineage>
        <taxon>Eukaryota</taxon>
        <taxon>Metazoa</taxon>
        <taxon>Chordata</taxon>
        <taxon>Craniata</taxon>
        <taxon>Vertebrata</taxon>
        <taxon>Euteleostomi</taxon>
        <taxon>Lepidosauria</taxon>
        <taxon>Squamata</taxon>
        <taxon>Bifurcata</taxon>
        <taxon>Unidentata</taxon>
        <taxon>Episquamata</taxon>
        <taxon>Toxicofera</taxon>
        <taxon>Serpentes</taxon>
        <taxon>Colubroidea</taxon>
        <taxon>Viperidae</taxon>
        <taxon>Crotalinae</taxon>
        <taxon>Crotalus</taxon>
    </lineage>
</organism>
<reference evidence="1 2" key="1">
    <citation type="journal article" date="2024" name="Proc. Natl. Acad. Sci. U.S.A.">
        <title>The genetic regulatory architecture and epigenomic basis for age-related changes in rattlesnake venom.</title>
        <authorList>
            <person name="Hogan M.P."/>
            <person name="Holding M.L."/>
            <person name="Nystrom G.S."/>
            <person name="Colston T.J."/>
            <person name="Bartlett D.A."/>
            <person name="Mason A.J."/>
            <person name="Ellsworth S.A."/>
            <person name="Rautsaw R.M."/>
            <person name="Lawrence K.C."/>
            <person name="Strickland J.L."/>
            <person name="He B."/>
            <person name="Fraser P."/>
            <person name="Margres M.J."/>
            <person name="Gilbert D.M."/>
            <person name="Gibbs H.L."/>
            <person name="Parkinson C.L."/>
            <person name="Rokyta D.R."/>
        </authorList>
    </citation>
    <scope>NUCLEOTIDE SEQUENCE [LARGE SCALE GENOMIC DNA]</scope>
    <source>
        <strain evidence="1">DRR0105</strain>
    </source>
</reference>
<dbReference type="Proteomes" id="UP001474421">
    <property type="component" value="Unassembled WGS sequence"/>
</dbReference>
<protein>
    <submittedName>
        <fullName evidence="1">Uncharacterized protein</fullName>
    </submittedName>
</protein>
<sequence>MLKYVPGGKNFLVDALSRMPQYRSKREEVIQALILHTRQEMATSIHQKSKADELDAVRAAMRTDKWAQEHSGWLTKRDGIGWKGERMYVPETLQKVVLQRGHDAK</sequence>
<evidence type="ECO:0000313" key="2">
    <source>
        <dbReference type="Proteomes" id="UP001474421"/>
    </source>
</evidence>
<evidence type="ECO:0000313" key="1">
    <source>
        <dbReference type="EMBL" id="KAK9407161.1"/>
    </source>
</evidence>
<gene>
    <name evidence="1" type="ORF">NXF25_005935</name>
</gene>
<accession>A0AAW1BXN9</accession>